<proteinExistence type="predicted"/>
<evidence type="ECO:0000313" key="1">
    <source>
        <dbReference type="EMBL" id="PRD63884.1"/>
    </source>
</evidence>
<dbReference type="AlphaFoldDB" id="A0A2S9K0C8"/>
<organism evidence="1 2">
    <name type="scientific">Malikia granosa</name>
    <dbReference type="NCBI Taxonomy" id="263067"/>
    <lineage>
        <taxon>Bacteria</taxon>
        <taxon>Pseudomonadati</taxon>
        <taxon>Pseudomonadota</taxon>
        <taxon>Betaproteobacteria</taxon>
        <taxon>Burkholderiales</taxon>
        <taxon>Comamonadaceae</taxon>
        <taxon>Malikia</taxon>
    </lineage>
</organism>
<keyword evidence="2" id="KW-1185">Reference proteome</keyword>
<gene>
    <name evidence="1" type="ORF">C6P64_17375</name>
</gene>
<name>A0A2S9K0C8_9BURK</name>
<reference evidence="1 2" key="1">
    <citation type="submission" date="2018-03" db="EMBL/GenBank/DDBJ databases">
        <title>Comparative genomics illustrates the genes involved in a hyperalkaliphilic mechanisms of Serpentinomonas isolated from highly-alkaline calcium-rich serpentinized springs.</title>
        <authorList>
            <person name="Suzuki S."/>
            <person name="Ishii S."/>
            <person name="Walworth N."/>
            <person name="Bird L."/>
            <person name="Kuenen J.G."/>
            <person name="Nealson K.H."/>
        </authorList>
    </citation>
    <scope>NUCLEOTIDE SEQUENCE [LARGE SCALE GENOMIC DNA]</scope>
    <source>
        <strain evidence="1 2">P1</strain>
    </source>
</reference>
<evidence type="ECO:0000313" key="2">
    <source>
        <dbReference type="Proteomes" id="UP000238589"/>
    </source>
</evidence>
<feature type="non-terminal residue" evidence="1">
    <location>
        <position position="63"/>
    </location>
</feature>
<dbReference type="Proteomes" id="UP000238589">
    <property type="component" value="Unassembled WGS sequence"/>
</dbReference>
<comment type="caution">
    <text evidence="1">The sequence shown here is derived from an EMBL/GenBank/DDBJ whole genome shotgun (WGS) entry which is preliminary data.</text>
</comment>
<accession>A0A2S9K0C8</accession>
<protein>
    <submittedName>
        <fullName evidence="1">Uncharacterized protein</fullName>
    </submittedName>
</protein>
<dbReference type="EMBL" id="PVLQ01000122">
    <property type="protein sequence ID" value="PRD63884.1"/>
    <property type="molecule type" value="Genomic_DNA"/>
</dbReference>
<sequence length="63" mass="7108">MTHQCAHFLYSELGIQGIRSADCKLQYLTLYLFPRLATHVDFEFAGEQVKILGVFGGSDFKVP</sequence>